<evidence type="ECO:0000313" key="2">
    <source>
        <dbReference type="Proteomes" id="UP000078540"/>
    </source>
</evidence>
<dbReference type="EMBL" id="KQ976488">
    <property type="protein sequence ID" value="KYM83598.1"/>
    <property type="molecule type" value="Genomic_DNA"/>
</dbReference>
<protein>
    <submittedName>
        <fullName evidence="1">Uncharacterized protein</fullName>
    </submittedName>
</protein>
<accession>A0A195BH94</accession>
<reference evidence="1 2" key="1">
    <citation type="submission" date="2015-09" db="EMBL/GenBank/DDBJ databases">
        <title>Atta colombica WGS genome.</title>
        <authorList>
            <person name="Nygaard S."/>
            <person name="Hu H."/>
            <person name="Boomsma J."/>
            <person name="Zhang G."/>
        </authorList>
    </citation>
    <scope>NUCLEOTIDE SEQUENCE [LARGE SCALE GENOMIC DNA]</scope>
    <source>
        <strain evidence="1">Treedump-2</strain>
        <tissue evidence="1">Whole body</tissue>
    </source>
</reference>
<proteinExistence type="predicted"/>
<sequence length="120" mass="13623">MRLDGSGGASGMMKERKLWRKLKNPGEKDAGGRADCGRLDVPRENEKRVYNMGVVGLDGKCRETGYDRRRQSAVKWKPELRHIINIWRELSVWGPLNYEQHSPFGTDPSGTVDIPNKIPC</sequence>
<organism evidence="1 2">
    <name type="scientific">Atta colombica</name>
    <dbReference type="NCBI Taxonomy" id="520822"/>
    <lineage>
        <taxon>Eukaryota</taxon>
        <taxon>Metazoa</taxon>
        <taxon>Ecdysozoa</taxon>
        <taxon>Arthropoda</taxon>
        <taxon>Hexapoda</taxon>
        <taxon>Insecta</taxon>
        <taxon>Pterygota</taxon>
        <taxon>Neoptera</taxon>
        <taxon>Endopterygota</taxon>
        <taxon>Hymenoptera</taxon>
        <taxon>Apocrita</taxon>
        <taxon>Aculeata</taxon>
        <taxon>Formicoidea</taxon>
        <taxon>Formicidae</taxon>
        <taxon>Myrmicinae</taxon>
        <taxon>Atta</taxon>
    </lineage>
</organism>
<gene>
    <name evidence="1" type="ORF">ALC53_05998</name>
</gene>
<keyword evidence="2" id="KW-1185">Reference proteome</keyword>
<name>A0A195BH94_9HYME</name>
<dbReference type="Proteomes" id="UP000078540">
    <property type="component" value="Unassembled WGS sequence"/>
</dbReference>
<dbReference type="AlphaFoldDB" id="A0A195BH94"/>
<evidence type="ECO:0000313" key="1">
    <source>
        <dbReference type="EMBL" id="KYM83598.1"/>
    </source>
</evidence>